<evidence type="ECO:0000313" key="4">
    <source>
        <dbReference type="Proteomes" id="UP001374579"/>
    </source>
</evidence>
<keyword evidence="4" id="KW-1185">Reference proteome</keyword>
<dbReference type="GO" id="GO:0008061">
    <property type="term" value="F:chitin binding"/>
    <property type="evidence" value="ECO:0007669"/>
    <property type="project" value="InterPro"/>
</dbReference>
<protein>
    <recommendedName>
        <fullName evidence="2">Chitin-binding type-2 domain-containing protein</fullName>
    </recommendedName>
</protein>
<dbReference type="PROSITE" id="PS50940">
    <property type="entry name" value="CHIT_BIND_II"/>
    <property type="match status" value="1"/>
</dbReference>
<dbReference type="AlphaFoldDB" id="A0AAN9GHI9"/>
<evidence type="ECO:0000313" key="3">
    <source>
        <dbReference type="EMBL" id="KAK7108124.1"/>
    </source>
</evidence>
<evidence type="ECO:0000256" key="1">
    <source>
        <dbReference type="SAM" id="MobiDB-lite"/>
    </source>
</evidence>
<dbReference type="SUPFAM" id="SSF57625">
    <property type="entry name" value="Invertebrate chitin-binding proteins"/>
    <property type="match status" value="1"/>
</dbReference>
<organism evidence="3 4">
    <name type="scientific">Littorina saxatilis</name>
    <dbReference type="NCBI Taxonomy" id="31220"/>
    <lineage>
        <taxon>Eukaryota</taxon>
        <taxon>Metazoa</taxon>
        <taxon>Spiralia</taxon>
        <taxon>Lophotrochozoa</taxon>
        <taxon>Mollusca</taxon>
        <taxon>Gastropoda</taxon>
        <taxon>Caenogastropoda</taxon>
        <taxon>Littorinimorpha</taxon>
        <taxon>Littorinoidea</taxon>
        <taxon>Littorinidae</taxon>
        <taxon>Littorina</taxon>
    </lineage>
</organism>
<reference evidence="3 4" key="1">
    <citation type="submission" date="2024-02" db="EMBL/GenBank/DDBJ databases">
        <title>Chromosome-scale genome assembly of the rough periwinkle Littorina saxatilis.</title>
        <authorList>
            <person name="De Jode A."/>
            <person name="Faria R."/>
            <person name="Formenti G."/>
            <person name="Sims Y."/>
            <person name="Smith T.P."/>
            <person name="Tracey A."/>
            <person name="Wood J.M.D."/>
            <person name="Zagrodzka Z.B."/>
            <person name="Johannesson K."/>
            <person name="Butlin R.K."/>
            <person name="Leder E.H."/>
        </authorList>
    </citation>
    <scope>NUCLEOTIDE SEQUENCE [LARGE SCALE GENOMIC DNA]</scope>
    <source>
        <strain evidence="3">Snail1</strain>
        <tissue evidence="3">Muscle</tissue>
    </source>
</reference>
<dbReference type="InterPro" id="IPR002557">
    <property type="entry name" value="Chitin-bd_dom"/>
</dbReference>
<dbReference type="PANTHER" id="PTHR36493">
    <property type="entry name" value="NEUROBLAST DIFFERENTIATION-ASSOCIATED PROTEIN AHNAK-LIKE PROTEIN"/>
    <property type="match status" value="1"/>
</dbReference>
<dbReference type="InterPro" id="IPR036508">
    <property type="entry name" value="Chitin-bd_dom_sf"/>
</dbReference>
<feature type="region of interest" description="Disordered" evidence="1">
    <location>
        <begin position="165"/>
        <end position="198"/>
    </location>
</feature>
<name>A0AAN9GHI9_9CAEN</name>
<feature type="compositionally biased region" description="Low complexity" evidence="1">
    <location>
        <begin position="165"/>
        <end position="194"/>
    </location>
</feature>
<dbReference type="EMBL" id="JBAMIC010000004">
    <property type="protein sequence ID" value="KAK7108124.1"/>
    <property type="molecule type" value="Genomic_DNA"/>
</dbReference>
<dbReference type="PANTHER" id="PTHR36493:SF3">
    <property type="entry name" value="CHITIN-BINDING TYPE-4 DOMAIN-CONTAINING PROTEIN"/>
    <property type="match status" value="1"/>
</dbReference>
<accession>A0AAN9GHI9</accession>
<dbReference type="PRINTS" id="PR01217">
    <property type="entry name" value="PRICHEXTENSN"/>
</dbReference>
<dbReference type="GO" id="GO:0005576">
    <property type="term" value="C:extracellular region"/>
    <property type="evidence" value="ECO:0007669"/>
    <property type="project" value="InterPro"/>
</dbReference>
<dbReference type="Proteomes" id="UP001374579">
    <property type="component" value="Unassembled WGS sequence"/>
</dbReference>
<dbReference type="Gene3D" id="2.170.140.10">
    <property type="entry name" value="Chitin binding domain"/>
    <property type="match status" value="1"/>
</dbReference>
<evidence type="ECO:0000259" key="2">
    <source>
        <dbReference type="PROSITE" id="PS50940"/>
    </source>
</evidence>
<proteinExistence type="predicted"/>
<dbReference type="Pfam" id="PF01607">
    <property type="entry name" value="CBM_14"/>
    <property type="match status" value="1"/>
</dbReference>
<gene>
    <name evidence="3" type="ORF">V1264_015916</name>
</gene>
<sequence>MLGSFPACGDCSMYVTCAFDSFSRINQCPTGLMFDVRIGGCQLAMLAVTGCRPTLPINPGAEFFTDPPLPFRSTEGTIFPTPVTPTIEAVFFTPPWTTLPATQAPAVTAAPALITKAPEAPIKTITTEAPVPATEAPVPVTEAPVPTTKAPVPVTEAPVPVTEAPVPVTETPVPTTEAPVPTTEAPVPTTEAPVQTTEAQVPITPVQLPALDGLIPASGPPPEGSE</sequence>
<feature type="domain" description="Chitin-binding type-2" evidence="2">
    <location>
        <begin position="1"/>
        <end position="53"/>
    </location>
</feature>
<comment type="caution">
    <text evidence="3">The sequence shown here is derived from an EMBL/GenBank/DDBJ whole genome shotgun (WGS) entry which is preliminary data.</text>
</comment>